<gene>
    <name evidence="3" type="ORF">DFH08DRAFT_1017286</name>
</gene>
<keyword evidence="2" id="KW-0812">Transmembrane</keyword>
<sequence>MPYSPHLLLPPSKASLTCLRFSLPSNSQHSIDIHPILHLGLSDPHIIAKSINFLKPCVPMSLGDFFIDDEEGDHFIYEPANAWLLNRIGGCDSCPPPLISGLVSEGSFHGALFNPRNNGDPGSVPSTATVIFSGTAVTVNCILSNALSNPSGNSTLTFIVDGIQRGDFLHTPSGSADLVPNTVFASGPLELGNHTLEIRNGRIGGGSSLVLLDFITYNSSLLGSSSRTSSVSPTIPASSPGAQQSGEMSSKILNTHRSLKIAVGTAVPVGLLFIFVSLFIWVKRWPRHRQEPTMEISTVSPFMKAYVPPSRGAYAVTAPRNPGIAPSNYSDNRSIMASTVRRQYLERELRAAQEKIIDINDLERHNFPLSGTVPTSRSERIRRLFPVRGNSTRRNSQQVPRSELDAARQRNEELLARIRDLEAQMESAWALGLSDEPPPGYSD</sequence>
<feature type="compositionally biased region" description="Polar residues" evidence="1">
    <location>
        <begin position="389"/>
        <end position="400"/>
    </location>
</feature>
<protein>
    <submittedName>
        <fullName evidence="3">Uncharacterized protein</fullName>
    </submittedName>
</protein>
<dbReference type="Proteomes" id="UP001218218">
    <property type="component" value="Unassembled WGS sequence"/>
</dbReference>
<organism evidence="3 4">
    <name type="scientific">Mycena albidolilacea</name>
    <dbReference type="NCBI Taxonomy" id="1033008"/>
    <lineage>
        <taxon>Eukaryota</taxon>
        <taxon>Fungi</taxon>
        <taxon>Dikarya</taxon>
        <taxon>Basidiomycota</taxon>
        <taxon>Agaricomycotina</taxon>
        <taxon>Agaricomycetes</taxon>
        <taxon>Agaricomycetidae</taxon>
        <taxon>Agaricales</taxon>
        <taxon>Marasmiineae</taxon>
        <taxon>Mycenaceae</taxon>
        <taxon>Mycena</taxon>
    </lineage>
</organism>
<name>A0AAD7APM6_9AGAR</name>
<dbReference type="AlphaFoldDB" id="A0AAD7APM6"/>
<comment type="caution">
    <text evidence="3">The sequence shown here is derived from an EMBL/GenBank/DDBJ whole genome shotgun (WGS) entry which is preliminary data.</text>
</comment>
<keyword evidence="2" id="KW-1133">Transmembrane helix</keyword>
<reference evidence="3" key="1">
    <citation type="submission" date="2023-03" db="EMBL/GenBank/DDBJ databases">
        <title>Massive genome expansion in bonnet fungi (Mycena s.s.) driven by repeated elements and novel gene families across ecological guilds.</title>
        <authorList>
            <consortium name="Lawrence Berkeley National Laboratory"/>
            <person name="Harder C.B."/>
            <person name="Miyauchi S."/>
            <person name="Viragh M."/>
            <person name="Kuo A."/>
            <person name="Thoen E."/>
            <person name="Andreopoulos B."/>
            <person name="Lu D."/>
            <person name="Skrede I."/>
            <person name="Drula E."/>
            <person name="Henrissat B."/>
            <person name="Morin E."/>
            <person name="Kohler A."/>
            <person name="Barry K."/>
            <person name="LaButti K."/>
            <person name="Morin E."/>
            <person name="Salamov A."/>
            <person name="Lipzen A."/>
            <person name="Mereny Z."/>
            <person name="Hegedus B."/>
            <person name="Baldrian P."/>
            <person name="Stursova M."/>
            <person name="Weitz H."/>
            <person name="Taylor A."/>
            <person name="Grigoriev I.V."/>
            <person name="Nagy L.G."/>
            <person name="Martin F."/>
            <person name="Kauserud H."/>
        </authorList>
    </citation>
    <scope>NUCLEOTIDE SEQUENCE</scope>
    <source>
        <strain evidence="3">CBHHK002</strain>
    </source>
</reference>
<feature type="region of interest" description="Disordered" evidence="1">
    <location>
        <begin position="386"/>
        <end position="407"/>
    </location>
</feature>
<feature type="compositionally biased region" description="Polar residues" evidence="1">
    <location>
        <begin position="233"/>
        <end position="246"/>
    </location>
</feature>
<keyword evidence="2" id="KW-0472">Membrane</keyword>
<accession>A0AAD7APM6</accession>
<keyword evidence="4" id="KW-1185">Reference proteome</keyword>
<feature type="region of interest" description="Disordered" evidence="1">
    <location>
        <begin position="223"/>
        <end position="246"/>
    </location>
</feature>
<proteinExistence type="predicted"/>
<evidence type="ECO:0000313" key="4">
    <source>
        <dbReference type="Proteomes" id="UP001218218"/>
    </source>
</evidence>
<feature type="transmembrane region" description="Helical" evidence="2">
    <location>
        <begin position="261"/>
        <end position="282"/>
    </location>
</feature>
<feature type="compositionally biased region" description="Low complexity" evidence="1">
    <location>
        <begin position="223"/>
        <end position="232"/>
    </location>
</feature>
<evidence type="ECO:0000313" key="3">
    <source>
        <dbReference type="EMBL" id="KAJ7364706.1"/>
    </source>
</evidence>
<dbReference type="EMBL" id="JARIHO010000003">
    <property type="protein sequence ID" value="KAJ7364706.1"/>
    <property type="molecule type" value="Genomic_DNA"/>
</dbReference>
<evidence type="ECO:0000256" key="2">
    <source>
        <dbReference type="SAM" id="Phobius"/>
    </source>
</evidence>
<evidence type="ECO:0000256" key="1">
    <source>
        <dbReference type="SAM" id="MobiDB-lite"/>
    </source>
</evidence>